<gene>
    <name evidence="3" type="ORF">AALO_G00027630</name>
</gene>
<protein>
    <recommendedName>
        <fullName evidence="2">F-box domain-containing protein</fullName>
    </recommendedName>
</protein>
<accession>A0AAV6HB59</accession>
<sequence length="495" mass="56445">MSLCAPSENITPEQEEAGTQEESRETPDPDSSAERYEPTADVSTADESPACHWDLLPDVCLHHVLRWVGDQDRARASLVCSRWHRATRSPALWRRRRFCFMGRTSKSQRPEQEIAVGYARSLGAFLEELEVLVVLPYRRMVTVARRIQLALRALFLELCGAGARLRSFSVRSLDLQQDVWTRGTRNAVVHCLTHFLGHMASHLLHLRLRGCRATLPHGLRILETVARAQQQHLACTGSMSGGIVSLDLEGFFSADVPMHSHQAFPRLISRFYRLECLILSYSCVSDELLEALGSKVRRSGLKLLKLKCHYEEPHSQVVCGSAWFSLVRSCPELCVEVDIEGVTNIDRLRRILLPDVPLSSFAMSECNFSEQDISPKPIFRDILPRYCSRLQVLSVEIDNCYESVDRELLDLLMMCSQLHTLVVNAYLDISFVEQVLEYCQETRCPLRSFDVKVCYLSAGDSHEESEEERLEELMSFYSHFTHPELQLSVELFPIK</sequence>
<evidence type="ECO:0000313" key="4">
    <source>
        <dbReference type="Proteomes" id="UP000823561"/>
    </source>
</evidence>
<keyword evidence="4" id="KW-1185">Reference proteome</keyword>
<proteinExistence type="predicted"/>
<comment type="caution">
    <text evidence="3">The sequence shown here is derived from an EMBL/GenBank/DDBJ whole genome shotgun (WGS) entry which is preliminary data.</text>
</comment>
<dbReference type="Pfam" id="PF12937">
    <property type="entry name" value="F-box-like"/>
    <property type="match status" value="1"/>
</dbReference>
<dbReference type="PANTHER" id="PTHR20933:SF4">
    <property type="entry name" value="F-BOX INVOLVED IN POLYQ PATHOGENESIS, ISOFORM A"/>
    <property type="match status" value="1"/>
</dbReference>
<dbReference type="Proteomes" id="UP000823561">
    <property type="component" value="Chromosome 2"/>
</dbReference>
<dbReference type="PROSITE" id="PS50181">
    <property type="entry name" value="FBOX"/>
    <property type="match status" value="1"/>
</dbReference>
<name>A0AAV6HB59_9TELE</name>
<dbReference type="InterPro" id="IPR032675">
    <property type="entry name" value="LRR_dom_sf"/>
</dbReference>
<dbReference type="SUPFAM" id="SSF52047">
    <property type="entry name" value="RNI-like"/>
    <property type="match status" value="1"/>
</dbReference>
<evidence type="ECO:0000313" key="3">
    <source>
        <dbReference type="EMBL" id="KAG5284523.1"/>
    </source>
</evidence>
<organism evidence="3 4">
    <name type="scientific">Alosa alosa</name>
    <name type="common">allis shad</name>
    <dbReference type="NCBI Taxonomy" id="278164"/>
    <lineage>
        <taxon>Eukaryota</taxon>
        <taxon>Metazoa</taxon>
        <taxon>Chordata</taxon>
        <taxon>Craniata</taxon>
        <taxon>Vertebrata</taxon>
        <taxon>Euteleostomi</taxon>
        <taxon>Actinopterygii</taxon>
        <taxon>Neopterygii</taxon>
        <taxon>Teleostei</taxon>
        <taxon>Clupei</taxon>
        <taxon>Clupeiformes</taxon>
        <taxon>Clupeoidei</taxon>
        <taxon>Clupeidae</taxon>
        <taxon>Alosa</taxon>
    </lineage>
</organism>
<dbReference type="EMBL" id="JADWDJ010000002">
    <property type="protein sequence ID" value="KAG5284523.1"/>
    <property type="molecule type" value="Genomic_DNA"/>
</dbReference>
<feature type="compositionally biased region" description="Basic and acidic residues" evidence="1">
    <location>
        <begin position="21"/>
        <end position="38"/>
    </location>
</feature>
<dbReference type="SUPFAM" id="SSF81383">
    <property type="entry name" value="F-box domain"/>
    <property type="match status" value="1"/>
</dbReference>
<dbReference type="Gene3D" id="1.20.1280.50">
    <property type="match status" value="1"/>
</dbReference>
<feature type="domain" description="F-box" evidence="2">
    <location>
        <begin position="50"/>
        <end position="96"/>
    </location>
</feature>
<dbReference type="Gene3D" id="3.80.10.10">
    <property type="entry name" value="Ribonuclease Inhibitor"/>
    <property type="match status" value="1"/>
</dbReference>
<dbReference type="PANTHER" id="PTHR20933">
    <property type="entry name" value="F-BOX ONLY PROTEIN 33"/>
    <property type="match status" value="1"/>
</dbReference>
<evidence type="ECO:0000256" key="1">
    <source>
        <dbReference type="SAM" id="MobiDB-lite"/>
    </source>
</evidence>
<dbReference type="GO" id="GO:0031398">
    <property type="term" value="P:positive regulation of protein ubiquitination"/>
    <property type="evidence" value="ECO:0007669"/>
    <property type="project" value="TreeGrafter"/>
</dbReference>
<dbReference type="SMART" id="SM00256">
    <property type="entry name" value="FBOX"/>
    <property type="match status" value="1"/>
</dbReference>
<evidence type="ECO:0000259" key="2">
    <source>
        <dbReference type="PROSITE" id="PS50181"/>
    </source>
</evidence>
<dbReference type="AlphaFoldDB" id="A0AAV6HB59"/>
<dbReference type="InterPro" id="IPR036047">
    <property type="entry name" value="F-box-like_dom_sf"/>
</dbReference>
<reference evidence="3" key="1">
    <citation type="submission" date="2020-10" db="EMBL/GenBank/DDBJ databases">
        <title>Chromosome-scale genome assembly of the Allis shad, Alosa alosa.</title>
        <authorList>
            <person name="Margot Z."/>
            <person name="Christophe K."/>
            <person name="Cabau C."/>
            <person name="Louis A."/>
            <person name="Berthelot C."/>
            <person name="Parey E."/>
            <person name="Roest Crollius H."/>
            <person name="Montfort J."/>
            <person name="Robinson-Rechavi M."/>
            <person name="Bucao C."/>
            <person name="Bouchez O."/>
            <person name="Gislard M."/>
            <person name="Lluch J."/>
            <person name="Milhes M."/>
            <person name="Lampietro C."/>
            <person name="Lopez Roques C."/>
            <person name="Donnadieu C."/>
            <person name="Braasch I."/>
            <person name="Desvignes T."/>
            <person name="Postlethwait J."/>
            <person name="Bobe J."/>
            <person name="Guiguen Y."/>
        </authorList>
    </citation>
    <scope>NUCLEOTIDE SEQUENCE</scope>
    <source>
        <strain evidence="3">M-15738</strain>
        <tissue evidence="3">Blood</tissue>
    </source>
</reference>
<dbReference type="InterPro" id="IPR001810">
    <property type="entry name" value="F-box_dom"/>
</dbReference>
<feature type="region of interest" description="Disordered" evidence="1">
    <location>
        <begin position="1"/>
        <end position="45"/>
    </location>
</feature>